<accession>A0A1G8IFY8</accession>
<gene>
    <name evidence="2" type="ORF">SAMN05443529_12868</name>
</gene>
<dbReference type="InterPro" id="IPR052928">
    <property type="entry name" value="Desiccation-related_membrane"/>
</dbReference>
<dbReference type="RefSeq" id="WP_092335265.1">
    <property type="nucleotide sequence ID" value="NZ_FNCP01000028.1"/>
</dbReference>
<dbReference type="EMBL" id="FNCP01000028">
    <property type="protein sequence ID" value="SDI17815.1"/>
    <property type="molecule type" value="Genomic_DNA"/>
</dbReference>
<name>A0A1G8IFY8_9FIRM</name>
<dbReference type="PANTHER" id="PTHR35792">
    <property type="entry name" value="GENERAL STRESS PROTEIN"/>
    <property type="match status" value="1"/>
</dbReference>
<feature type="compositionally biased region" description="Acidic residues" evidence="1">
    <location>
        <begin position="112"/>
        <end position="125"/>
    </location>
</feature>
<dbReference type="AlphaFoldDB" id="A0A1G8IFY8"/>
<feature type="region of interest" description="Disordered" evidence="1">
    <location>
        <begin position="108"/>
        <end position="148"/>
    </location>
</feature>
<dbReference type="PANTHER" id="PTHR35792:SF2">
    <property type="entry name" value="GENERAL STRESS PROTEIN"/>
    <property type="match status" value="1"/>
</dbReference>
<sequence length="148" mass="16167">MAKSKVERKKVIKAAVFGSLAGAVTGLLLAPKSGQELRHDLSDQAHKLGEKAVVIKDKAQSALQNVEEKTQVTFNTGKNWLQKKKQFVDNFKTLISEIQNGALTKTSLKIEEPEDPTENLIEDLTDAPTHAPTHAPTDDPTDDPTVEV</sequence>
<protein>
    <submittedName>
        <fullName evidence="2">Gas vesicle protein</fullName>
    </submittedName>
</protein>
<keyword evidence="3" id="KW-1185">Reference proteome</keyword>
<organism evidence="2 3">
    <name type="scientific">Desulfosporosinus hippei DSM 8344</name>
    <dbReference type="NCBI Taxonomy" id="1121419"/>
    <lineage>
        <taxon>Bacteria</taxon>
        <taxon>Bacillati</taxon>
        <taxon>Bacillota</taxon>
        <taxon>Clostridia</taxon>
        <taxon>Eubacteriales</taxon>
        <taxon>Desulfitobacteriaceae</taxon>
        <taxon>Desulfosporosinus</taxon>
    </lineage>
</organism>
<evidence type="ECO:0000313" key="2">
    <source>
        <dbReference type="EMBL" id="SDI17815.1"/>
    </source>
</evidence>
<dbReference type="STRING" id="1121419.SAMN05443529_12868"/>
<reference evidence="3" key="1">
    <citation type="submission" date="2016-10" db="EMBL/GenBank/DDBJ databases">
        <authorList>
            <person name="Varghese N."/>
            <person name="Submissions S."/>
        </authorList>
    </citation>
    <scope>NUCLEOTIDE SEQUENCE [LARGE SCALE GENOMIC DNA]</scope>
    <source>
        <strain evidence="3">DSM 8344</strain>
    </source>
</reference>
<proteinExistence type="predicted"/>
<dbReference type="Pfam" id="PF12732">
    <property type="entry name" value="YtxH"/>
    <property type="match status" value="1"/>
</dbReference>
<dbReference type="InterPro" id="IPR024623">
    <property type="entry name" value="YtxH"/>
</dbReference>
<dbReference type="OrthoDB" id="9810874at2"/>
<feature type="compositionally biased region" description="Low complexity" evidence="1">
    <location>
        <begin position="126"/>
        <end position="135"/>
    </location>
</feature>
<feature type="compositionally biased region" description="Acidic residues" evidence="1">
    <location>
        <begin position="139"/>
        <end position="148"/>
    </location>
</feature>
<evidence type="ECO:0000313" key="3">
    <source>
        <dbReference type="Proteomes" id="UP000198656"/>
    </source>
</evidence>
<evidence type="ECO:0000256" key="1">
    <source>
        <dbReference type="SAM" id="MobiDB-lite"/>
    </source>
</evidence>
<dbReference type="Proteomes" id="UP000198656">
    <property type="component" value="Unassembled WGS sequence"/>
</dbReference>